<keyword evidence="2" id="KW-1185">Reference proteome</keyword>
<organism evidence="1 2">
    <name type="scientific">Helicobacter mehlei</name>
    <dbReference type="NCBI Taxonomy" id="2316080"/>
    <lineage>
        <taxon>Bacteria</taxon>
        <taxon>Pseudomonadati</taxon>
        <taxon>Campylobacterota</taxon>
        <taxon>Epsilonproteobacteria</taxon>
        <taxon>Campylobacterales</taxon>
        <taxon>Helicobacteraceae</taxon>
        <taxon>Helicobacter</taxon>
    </lineage>
</organism>
<reference evidence="2" key="1">
    <citation type="submission" date="2019-07" db="EMBL/GenBank/DDBJ databases">
        <title>Helicobacter labacensis sp. nov., Helicobacter mehlei sp. nov. and Helicobacter vulpis sp. nov., isolated from gastric mucosa of red fox (Vulpis vulpis).</title>
        <authorList>
            <person name="Papic B."/>
        </authorList>
    </citation>
    <scope>NUCLEOTIDE SEQUENCE [LARGE SCALE GENOMIC DNA]</scope>
    <source>
        <strain evidence="2">L8b</strain>
    </source>
</reference>
<dbReference type="EMBL" id="VKGC01000030">
    <property type="protein sequence ID" value="TSA80117.1"/>
    <property type="molecule type" value="Genomic_DNA"/>
</dbReference>
<protein>
    <submittedName>
        <fullName evidence="1">Uncharacterized protein</fullName>
    </submittedName>
</protein>
<sequence>MSPSKERLKALVGVFIALALVLSVAQNIHYFIKYNSSIATLLIFVGNKDSTPATKQIKEQLQKALIKEEENKKDNTSTAGVIDDLIKEAQKHGISKQILMLEIRERLE</sequence>
<accession>A0A553UIT3</accession>
<proteinExistence type="predicted"/>
<name>A0A553UIT3_9HELI</name>
<dbReference type="Proteomes" id="UP000319322">
    <property type="component" value="Unassembled WGS sequence"/>
</dbReference>
<gene>
    <name evidence="1" type="ORF">FNE76_07610</name>
</gene>
<dbReference type="AlphaFoldDB" id="A0A553UIT3"/>
<reference evidence="1 2" key="2">
    <citation type="submission" date="2019-07" db="EMBL/GenBank/DDBJ databases">
        <title>Helicobacter labacensis sp. nov., Helicobacter mehlei sp. nov. and Helicobacter vulpis sp. nov., isolated from gastric mucosa of red fox (Vulpis vulpis).</title>
        <authorList>
            <person name="Kusar D."/>
            <person name="Gruntar I."/>
            <person name="Pate M."/>
            <person name="Zajc U."/>
            <person name="Ocepek M."/>
        </authorList>
    </citation>
    <scope>NUCLEOTIDE SEQUENCE [LARGE SCALE GENOMIC DNA]</scope>
    <source>
        <strain evidence="1 2">L8b</strain>
    </source>
</reference>
<evidence type="ECO:0000313" key="2">
    <source>
        <dbReference type="Proteomes" id="UP000319322"/>
    </source>
</evidence>
<evidence type="ECO:0000313" key="1">
    <source>
        <dbReference type="EMBL" id="TSA80117.1"/>
    </source>
</evidence>
<comment type="caution">
    <text evidence="1">The sequence shown here is derived from an EMBL/GenBank/DDBJ whole genome shotgun (WGS) entry which is preliminary data.</text>
</comment>
<dbReference type="OrthoDB" id="5330044at2"/>
<dbReference type="RefSeq" id="WP_120948341.1">
    <property type="nucleotide sequence ID" value="NZ_QXQP01000006.1"/>
</dbReference>